<dbReference type="AlphaFoldDB" id="A0A7S1MSI6"/>
<dbReference type="EMBL" id="HBGF01040161">
    <property type="protein sequence ID" value="CAD9139487.1"/>
    <property type="molecule type" value="Transcribed_RNA"/>
</dbReference>
<sequence>MLSTLQAVTRGISGLAASALTQARLNAQYKAEAADEIDAGSSSGDDGPRVTIGAPAPPKPAAAPERDADPEHIAEADAADQEAMAAVAAAAAESNKAAAGASAGAPSTGRAPREIPFPELDPSEARIAMSACLLGHEVRYNKGHCHARSTTNLLGTVFKFVPVCPEIDIGLGTPRPTLRIVGDGRNLQRGHEPDMEDLSKIARLYCPTTDEDLTEKMVTYAKAKVEDLRGYGCDGFVLKKDSPSCGLDRVKIYQSTAENAPGRSIYKGFFARTLVSEWPELPVTDEGRLQDEDARDNFIRQVICHHRWRLLDDSFGAVVKFHESHKFVLLAQDPNTLKELGRMLAKGKAHFAENNLRPVYYRKFFMALKVLVGRGRHVNVLRRICGYVKPNADAELYASLQGAIDDYNDGLVPLVVPLTLLQVMSRSLPTSAEEGATTDDAAATKALLTASEYIKGAPRSLKAHTAISSRTKTTVPVVVKTAGI</sequence>
<feature type="compositionally biased region" description="Low complexity" evidence="1">
    <location>
        <begin position="99"/>
        <end position="110"/>
    </location>
</feature>
<gene>
    <name evidence="3" type="ORF">NDES1114_LOCUS26872</name>
</gene>
<feature type="domain" description="DUF1722" evidence="2">
    <location>
        <begin position="326"/>
        <end position="428"/>
    </location>
</feature>
<dbReference type="Pfam" id="PF08349">
    <property type="entry name" value="DUF1722"/>
    <property type="match status" value="1"/>
</dbReference>
<evidence type="ECO:0000256" key="1">
    <source>
        <dbReference type="SAM" id="MobiDB-lite"/>
    </source>
</evidence>
<dbReference type="InterPro" id="IPR007553">
    <property type="entry name" value="2-thiour_desulf"/>
</dbReference>
<reference evidence="3" key="1">
    <citation type="submission" date="2021-01" db="EMBL/GenBank/DDBJ databases">
        <authorList>
            <person name="Corre E."/>
            <person name="Pelletier E."/>
            <person name="Niang G."/>
            <person name="Scheremetjew M."/>
            <person name="Finn R."/>
            <person name="Kale V."/>
            <person name="Holt S."/>
            <person name="Cochrane G."/>
            <person name="Meng A."/>
            <person name="Brown T."/>
            <person name="Cohen L."/>
        </authorList>
    </citation>
    <scope>NUCLEOTIDE SEQUENCE</scope>
    <source>
        <strain evidence="3">CCAP 1951/1</strain>
    </source>
</reference>
<dbReference type="InterPro" id="IPR013560">
    <property type="entry name" value="DUF1722"/>
</dbReference>
<dbReference type="PANTHER" id="PTHR30087">
    <property type="entry name" value="INNER MEMBRANE PROTEIN"/>
    <property type="match status" value="1"/>
</dbReference>
<protein>
    <recommendedName>
        <fullName evidence="2">DUF1722 domain-containing protein</fullName>
    </recommendedName>
</protein>
<evidence type="ECO:0000259" key="2">
    <source>
        <dbReference type="Pfam" id="PF08349"/>
    </source>
</evidence>
<organism evidence="3">
    <name type="scientific">Neobodo designis</name>
    <name type="common">Flagellated protozoan</name>
    <name type="synonym">Bodo designis</name>
    <dbReference type="NCBI Taxonomy" id="312471"/>
    <lineage>
        <taxon>Eukaryota</taxon>
        <taxon>Discoba</taxon>
        <taxon>Euglenozoa</taxon>
        <taxon>Kinetoplastea</taxon>
        <taxon>Metakinetoplastina</taxon>
        <taxon>Neobodonida</taxon>
        <taxon>Neobodo</taxon>
    </lineage>
</organism>
<evidence type="ECO:0000313" key="3">
    <source>
        <dbReference type="EMBL" id="CAD9139487.1"/>
    </source>
</evidence>
<proteinExistence type="predicted"/>
<accession>A0A7S1MSI6</accession>
<dbReference type="PANTHER" id="PTHR30087:SF0">
    <property type="entry name" value="INNER MEMBRANE PROTEIN"/>
    <property type="match status" value="1"/>
</dbReference>
<name>A0A7S1MSI6_NEODS</name>
<feature type="region of interest" description="Disordered" evidence="1">
    <location>
        <begin position="35"/>
        <end position="68"/>
    </location>
</feature>
<dbReference type="Pfam" id="PF04463">
    <property type="entry name" value="2-thiour_desulf"/>
    <property type="match status" value="1"/>
</dbReference>
<feature type="region of interest" description="Disordered" evidence="1">
    <location>
        <begin position="99"/>
        <end position="118"/>
    </location>
</feature>